<dbReference type="AlphaFoldDB" id="A0A914A413"/>
<evidence type="ECO:0000313" key="2">
    <source>
        <dbReference type="EnsemblMetazoa" id="XP_038058592.1"/>
    </source>
</evidence>
<feature type="chain" id="PRO_5036765323" evidence="1">
    <location>
        <begin position="22"/>
        <end position="104"/>
    </location>
</feature>
<keyword evidence="3" id="KW-1185">Reference proteome</keyword>
<keyword evidence="1" id="KW-0732">Signal</keyword>
<dbReference type="EnsemblMetazoa" id="XM_038202664.1">
    <property type="protein sequence ID" value="XP_038058592.1"/>
    <property type="gene ID" value="LOC119729874"/>
</dbReference>
<reference evidence="2" key="1">
    <citation type="submission" date="2022-11" db="UniProtKB">
        <authorList>
            <consortium name="EnsemblMetazoa"/>
        </authorList>
    </citation>
    <scope>IDENTIFICATION</scope>
</reference>
<evidence type="ECO:0000313" key="3">
    <source>
        <dbReference type="Proteomes" id="UP000887568"/>
    </source>
</evidence>
<accession>A0A914A413</accession>
<protein>
    <submittedName>
        <fullName evidence="2">Uncharacterized protein</fullName>
    </submittedName>
</protein>
<name>A0A914A413_PATMI</name>
<organism evidence="2 3">
    <name type="scientific">Patiria miniata</name>
    <name type="common">Bat star</name>
    <name type="synonym">Asterina miniata</name>
    <dbReference type="NCBI Taxonomy" id="46514"/>
    <lineage>
        <taxon>Eukaryota</taxon>
        <taxon>Metazoa</taxon>
        <taxon>Echinodermata</taxon>
        <taxon>Eleutherozoa</taxon>
        <taxon>Asterozoa</taxon>
        <taxon>Asteroidea</taxon>
        <taxon>Valvatacea</taxon>
        <taxon>Valvatida</taxon>
        <taxon>Asterinidae</taxon>
        <taxon>Patiria</taxon>
    </lineage>
</organism>
<dbReference type="RefSeq" id="XP_038058592.1">
    <property type="nucleotide sequence ID" value="XM_038202664.1"/>
</dbReference>
<dbReference type="Proteomes" id="UP000887568">
    <property type="component" value="Unplaced"/>
</dbReference>
<dbReference type="GeneID" id="119729874"/>
<feature type="signal peptide" evidence="1">
    <location>
        <begin position="1"/>
        <end position="21"/>
    </location>
</feature>
<dbReference type="OrthoDB" id="10473201at2759"/>
<sequence>MMLKSVWTVLLLLGILYQCAANPKTCGVGLTVKECLRILAEPGKRASPEQSFNPRLAPNLDWLGSTEKANEPTCKLKDIYTMIPDDCQAELLQVLHFFVTHSDY</sequence>
<evidence type="ECO:0000256" key="1">
    <source>
        <dbReference type="SAM" id="SignalP"/>
    </source>
</evidence>
<proteinExistence type="predicted"/>